<keyword evidence="1" id="KW-0040">ANK repeat</keyword>
<dbReference type="InterPro" id="IPR002110">
    <property type="entry name" value="Ankyrin_rpt"/>
</dbReference>
<dbReference type="PROSITE" id="PS50088">
    <property type="entry name" value="ANK_REPEAT"/>
    <property type="match status" value="3"/>
</dbReference>
<accession>A0A4Z1SNU0</accession>
<protein>
    <submittedName>
        <fullName evidence="3">Ankyrin repeat protein 1</fullName>
    </submittedName>
</protein>
<evidence type="ECO:0000313" key="3">
    <source>
        <dbReference type="EMBL" id="TNJ27472.1"/>
    </source>
</evidence>
<dbReference type="PROSITE" id="PS50297">
    <property type="entry name" value="ANK_REP_REGION"/>
    <property type="match status" value="3"/>
</dbReference>
<dbReference type="OrthoDB" id="6593077at2759"/>
<feature type="repeat" description="ANK" evidence="1">
    <location>
        <begin position="1000"/>
        <end position="1025"/>
    </location>
</feature>
<name>A0A4Z1SNU0_GIAMU</name>
<proteinExistence type="predicted"/>
<gene>
    <name evidence="3" type="ORF">GMRT_12458</name>
</gene>
<organism evidence="3 4">
    <name type="scientific">Giardia muris</name>
    <dbReference type="NCBI Taxonomy" id="5742"/>
    <lineage>
        <taxon>Eukaryota</taxon>
        <taxon>Metamonada</taxon>
        <taxon>Diplomonadida</taxon>
        <taxon>Hexamitidae</taxon>
        <taxon>Giardiinae</taxon>
        <taxon>Giardia</taxon>
    </lineage>
</organism>
<dbReference type="Pfam" id="PF00023">
    <property type="entry name" value="Ank"/>
    <property type="match status" value="1"/>
</dbReference>
<feature type="compositionally biased region" description="Basic and acidic residues" evidence="2">
    <location>
        <begin position="1278"/>
        <end position="1294"/>
    </location>
</feature>
<dbReference type="Pfam" id="PF12796">
    <property type="entry name" value="Ank_2"/>
    <property type="match status" value="10"/>
</dbReference>
<reference evidence="3 4" key="1">
    <citation type="submission" date="2019-05" db="EMBL/GenBank/DDBJ databases">
        <title>The compact genome of Giardia muris reveals important steps in the evolution of intestinal protozoan parasites.</title>
        <authorList>
            <person name="Xu F."/>
            <person name="Jimenez-Gonzalez A."/>
            <person name="Einarsson E."/>
            <person name="Astvaldsson A."/>
            <person name="Peirasmaki D."/>
            <person name="Eckmann L."/>
            <person name="Andersson J.O."/>
            <person name="Svard S.G."/>
            <person name="Jerlstrom-Hultqvist J."/>
        </authorList>
    </citation>
    <scope>NUCLEOTIDE SEQUENCE [LARGE SCALE GENOMIC DNA]</scope>
    <source>
        <strain evidence="3 4">Roberts-Thomson</strain>
    </source>
</reference>
<evidence type="ECO:0000256" key="2">
    <source>
        <dbReference type="SAM" id="MobiDB-lite"/>
    </source>
</evidence>
<comment type="caution">
    <text evidence="3">The sequence shown here is derived from an EMBL/GenBank/DDBJ whole genome shotgun (WGS) entry which is preliminary data.</text>
</comment>
<dbReference type="SMART" id="SM00248">
    <property type="entry name" value="ANK"/>
    <property type="match status" value="27"/>
</dbReference>
<feature type="repeat" description="ANK" evidence="1">
    <location>
        <begin position="969"/>
        <end position="994"/>
    </location>
</feature>
<evidence type="ECO:0000313" key="4">
    <source>
        <dbReference type="Proteomes" id="UP000315496"/>
    </source>
</evidence>
<dbReference type="Gene3D" id="1.25.40.20">
    <property type="entry name" value="Ankyrin repeat-containing domain"/>
    <property type="match status" value="9"/>
</dbReference>
<sequence length="1356" mass="148000">MKVDDQNTTPVYTPEIRGPGECTIKTDSHGWTALMRAAKNGHSDCLTSLVDAEANLVNDESCTALMIAALHDQPACVQRLSVEATLRTAKKLVIDSHHDPVVLAPGSTALMCAAVRGYADCVEHLVGLEGGQQNDGDWTALMFSAQGGHASCVKHLLEVEKRCINIKGQSALELAIIGDHVGCVELLFGSESDLFSASGTNIMAFALNHGSFRTAMYLQGVVPNEWKLNDFMWSALSGDIGYVSAHTAQYNETVHGLTPLMLAAGSGQDLVASKISQTCTQTKDPEDRTALMFAARGGHVACVRLLAQYEARCCDHNGRTALMYAAWNGSAEAVESLGESESTCRDSLGWTALMFAASRNNVSVIPFLMNEVRARTTSCSVLLEKTYPPGLTALMIATILGHVDCAKFLITPEDDLVDADGHDARYYAEAKNLTDLLALLEPQHEYRLGSSDVGTRCSSLLGVVPYDRKVQLNNAWTSLMFAAFSGNLEGVLNALETEAGRTNSHERTALMIAVVNHHSECVKALVPFEGKMRDSSSRTALMIGAEKGHADMLNLLAVEEGLVTEKEVPLTIGDECFIVPIGSPAIIFAILANHPECVKHLARQEANIRNSEGVLPYEVAKRHGRTDIVNILRTFTQTAIESQDLSQRLVEAVDDRDLTFIRDNIRSGLDYDGYEKTALMRAAELGLRDFVVCLCPYQKGYSIQAGQQRGYTALIFATLARRTDCVAYLAEHEAGKMNARGMTALMHAAKCNDPESIKYLSSELGMHDKNGVTALMHAAYRGAQACIQPLLSEARQATTGETRWASTMPSGTTALMLAVIAGHEKVVELLKDQEADLKDSEGRTALKYALERKHQDIIRILTGESKSYAVSRTQKGFEVRVSDFMKPLSSSSLKFSSAFGSADGQTALIRAVITNDENLFKSSFAVDAGKQDKNRRTALMYAAEHGYTKFVIKLREREGGLQIRKGSYQGYTALMSAAKNGHVDCVKLLVEFEAGKIQSNGVSALMLAAANGHTECVKLLLKFEAGRSTTCGTALIQAMWRNHREAAMVLYANAEERKVSCITPLMWAAYCGDVAGTKEALKDSGSPKSRSHKIGDTALIYAAGSNSIECVELLIEYEACLQNNARFTALMHAADCNAVECVRVLREKEEGYTNYKGYTALMLAAEHGYVACVDELRNEFDATKKGEKSALTIVEEKLQKEALTDEERERYNKCKEILLQTRDTLSQDKAEVNNEDHSATHAQATIVPSVDGLDKLCTDLKSTELTTKFLPTSLNSQETREEGRPSTDTPERSCLDTQDIPNILLSEANPSSSSDLERDRILAVEARLKSMAIEMRNLCTIIIGDDKNIQADHSTH</sequence>
<dbReference type="PANTHER" id="PTHR24120:SF4">
    <property type="entry name" value="GH07239P"/>
    <property type="match status" value="1"/>
</dbReference>
<dbReference type="Proteomes" id="UP000315496">
    <property type="component" value="Chromosome 3"/>
</dbReference>
<feature type="repeat" description="ANK" evidence="1">
    <location>
        <begin position="810"/>
        <end position="842"/>
    </location>
</feature>
<keyword evidence="4" id="KW-1185">Reference proteome</keyword>
<evidence type="ECO:0000256" key="1">
    <source>
        <dbReference type="PROSITE-ProRule" id="PRU00023"/>
    </source>
</evidence>
<dbReference type="PANTHER" id="PTHR24120">
    <property type="entry name" value="GH07239P"/>
    <property type="match status" value="1"/>
</dbReference>
<feature type="region of interest" description="Disordered" evidence="2">
    <location>
        <begin position="1269"/>
        <end position="1296"/>
    </location>
</feature>
<dbReference type="SUPFAM" id="SSF48403">
    <property type="entry name" value="Ankyrin repeat"/>
    <property type="match status" value="5"/>
</dbReference>
<dbReference type="InterPro" id="IPR036770">
    <property type="entry name" value="Ankyrin_rpt-contain_sf"/>
</dbReference>
<dbReference type="EMBL" id="VDLU01000003">
    <property type="protein sequence ID" value="TNJ27472.1"/>
    <property type="molecule type" value="Genomic_DNA"/>
</dbReference>
<dbReference type="VEuPathDB" id="GiardiaDB:GMRT_12458"/>